<gene>
    <name evidence="2" type="ORF">ACFPFU_09460</name>
</gene>
<evidence type="ECO:0000313" key="2">
    <source>
        <dbReference type="EMBL" id="MFC4871913.1"/>
    </source>
</evidence>
<feature type="domain" description="Fibronectin type-III" evidence="1">
    <location>
        <begin position="2711"/>
        <end position="2805"/>
    </location>
</feature>
<dbReference type="SMART" id="SM00060">
    <property type="entry name" value="FN3"/>
    <property type="match status" value="5"/>
</dbReference>
<dbReference type="PROSITE" id="PS50817">
    <property type="entry name" value="INTEIN_N_TER"/>
    <property type="match status" value="2"/>
</dbReference>
<organism evidence="2 3">
    <name type="scientific">Negadavirga shengliensis</name>
    <dbReference type="NCBI Taxonomy" id="1389218"/>
    <lineage>
        <taxon>Bacteria</taxon>
        <taxon>Pseudomonadati</taxon>
        <taxon>Bacteroidota</taxon>
        <taxon>Cytophagia</taxon>
        <taxon>Cytophagales</taxon>
        <taxon>Cyclobacteriaceae</taxon>
        <taxon>Negadavirga</taxon>
    </lineage>
</organism>
<dbReference type="PANTHER" id="PTHR47135">
    <property type="entry name" value="FIBRONECTIN TYPE III DOMAIN-CONTAINING PROTEIN 7"/>
    <property type="match status" value="1"/>
</dbReference>
<dbReference type="InterPro" id="IPR013783">
    <property type="entry name" value="Ig-like_fold"/>
</dbReference>
<dbReference type="PROSITE" id="PS50853">
    <property type="entry name" value="FN3"/>
    <property type="match status" value="1"/>
</dbReference>
<name>A0ABV9T0B3_9BACT</name>
<dbReference type="PANTHER" id="PTHR47135:SF1">
    <property type="entry name" value="FIBRONECTIN TYPE III DOMAIN-CONTAINING PROTEIN 7"/>
    <property type="match status" value="1"/>
</dbReference>
<protein>
    <recommendedName>
        <fullName evidence="1">Fibronectin type-III domain-containing protein</fullName>
    </recommendedName>
</protein>
<dbReference type="InterPro" id="IPR036844">
    <property type="entry name" value="Hint_dom_sf"/>
</dbReference>
<reference evidence="3" key="1">
    <citation type="journal article" date="2019" name="Int. J. Syst. Evol. Microbiol.">
        <title>The Global Catalogue of Microorganisms (GCM) 10K type strain sequencing project: providing services to taxonomists for standard genome sequencing and annotation.</title>
        <authorList>
            <consortium name="The Broad Institute Genomics Platform"/>
            <consortium name="The Broad Institute Genome Sequencing Center for Infectious Disease"/>
            <person name="Wu L."/>
            <person name="Ma J."/>
        </authorList>
    </citation>
    <scope>NUCLEOTIDE SEQUENCE [LARGE SCALE GENOMIC DNA]</scope>
    <source>
        <strain evidence="3">CGMCC 4.7466</strain>
    </source>
</reference>
<dbReference type="InterPro" id="IPR006141">
    <property type="entry name" value="Intein_N"/>
</dbReference>
<dbReference type="Gene3D" id="2.60.40.10">
    <property type="entry name" value="Immunoglobulins"/>
    <property type="match status" value="1"/>
</dbReference>
<dbReference type="SUPFAM" id="SSF49265">
    <property type="entry name" value="Fibronectin type III"/>
    <property type="match status" value="1"/>
</dbReference>
<dbReference type="InterPro" id="IPR036116">
    <property type="entry name" value="FN3_sf"/>
</dbReference>
<keyword evidence="3" id="KW-1185">Reference proteome</keyword>
<dbReference type="RefSeq" id="WP_377063827.1">
    <property type="nucleotide sequence ID" value="NZ_JBHSJJ010000004.1"/>
</dbReference>
<dbReference type="EMBL" id="JBHSJJ010000004">
    <property type="protein sequence ID" value="MFC4871913.1"/>
    <property type="molecule type" value="Genomic_DNA"/>
</dbReference>
<dbReference type="CDD" id="cd00081">
    <property type="entry name" value="Hint"/>
    <property type="match status" value="2"/>
</dbReference>
<sequence>MGLLDNLNTALQERLTSDKQLDFCATDLGTNAALFTELAGISSVHLTEAEILFSESLLVITGKASVWLLPASTPMKISIIESDNLLQFTVQNASSLNTWKFSDSFESLADTYFDNLDLSSTWLIATSYEHALTDPEGNMLSGLNFIARTTPTAALESISSLNSEIKSISLQGMITDIDGQSSVLLSATLDKPVNLNLNTSTLQLQALANNNGQTETALVKGTYAGGEYSFPVEVNIPTQLDALDQLEKTLRQRYKNSNFTFFDTDLGETIAPLFFSSVFSHQLDLTEAEITNSGGILLVTGKTSVYHLAAIQIELSIAEITKDRLDFTLKVTGLNDTWIPSASFPQTLGSFFDTLAFNSRGLIATSYPHSLAELPRPLTTGLNLYLRVSLQSGSLGVLSSLQTDVSSLDFIGIVTQNESFFNIDLQSSGLEDVLQISPVGLSPMQLSSPVVHLVSKADSNGVISNSPVILGDLKLSDQLTFEGILSIPTGISTNWELTFDQGNGINFPSVAEVIKQAAGPDALAIFPASLKVVDNLSVSDLDIQFDQDIDASTYFFTSVTLKPNQDGTPRSWEIVDSPNLAVGNLKFGLATSYFKSEDNPLPYMIIGIVSGDITIGTQTNLNVSLSIPLEGDWLLAITSDNAKLPTLNDLASFIWPQGDHSDQDLLSLLPKGLEDNKLTIILNQIQIGFNPFTPSLSLVSFDLSQEGTWEILPVFKVDNWTVSMSVDVANEYNITGMLHGFMQVGNVVRIEATLPIPAGEAGWTINLQEGTTVEFPGMGELLKLIGGSAVANGLPESFNSFGNFSLDVLTVNFNPALDPALINSFEFNLTGKEDWVVLENFFSFSDISAHLKIVRSNQSYQSTGDFNGFVNIFNIQIWLQAVKETLDDPWRFKLAVAQDIHLPGLAQLANWMLPGDMANYIPETFMPFGAGFDLTALDIDFDVSNQQLNLINFSIVNAAPWNAIPGYVSLDNTVLASKITVNNTDVSKSNLAVHIATDLTVGSATVSFTADYASTVPHWSFAAKLADQVTFSFADLISAVHLDSLFSIPTDLGLPTLTVQSLDGKMVPETGNFNINGTVIILPPHPPADDTQADWTVSFLGLQFNMFGLSAKLDFKNLSPEDPQNKNYFKANIGALLDMNTLQVTVGLQLGPAGVDNIFTGTLLVSQLDALKIDKFGDGLVAGQARATSDNPYPDNNQWSKLTPNDMKLVQYASAFLYFNQTKNQLFLYGGLADFGDAIFLSQKTGEQNNQRGYLFSFALKEDFKFTDLFSGLAPIDSFLNISNAGIAITSYTVSSAADLVQQIDGIIALNDKPGTVTNPIKQANLPAGPVNQGVHLYGRLLLTGPLFSMFTQLNAEDTSGLDVTLYAFFSTDTEPDKGSIKTIFKATFAPFSIISDLITFKGAKDAPGIQMQYTQAESAEFTMSGIIGFNVFGGEYEFMGDLLVNNDKTKFTVTTAPDTSVAIQLFPTSMPPLLVLKQLGLDVIYYFQTEERTEKYLELNVTGKVELVSTIFLSSNLYLLEGKPVLALISLTQDFSISQLIGNLVGNNQTWSADFFDITFKADTLDHHSRVYYYDKSADLTPSKINGNDFRDGYNLESTIELTFLYTITILMKINVETNVGMEAQVGLTDSIKIFILELASKQKSETGNKKYINSPTLNLSTKSGSTVFGLSTGFNFFEYPFGTAEVSIGKKTLSGGGSETKISAQLVADAEVPVFGELSVNFSYCRSEGFVISNWPPFSQAYESVQKIIDIADEVSGLMKKADPTLVCGAITSLIAEVAYQNKFTMAPTFSTEAGGSDGYSLFFVLNGKFNVLVAGHEVTSIDFPNTIRIPLPHNTSFDDMEDYIKDAIKASATSFVQSLVNNGEQWAKLAGILFAEQAAELAAQWLCEGLIDALTAEAVAASGAAVVEAGGAAAIAAGGAAAAAAISAGLGAAGSIFSSCFTAGTEVNMADGTVKMIEDVKIGDVLAGYNQINNTVLAFDHPKLGTRKLYAFNEGPYFVTAEHPFLTEKGWKAIDPVATARENPRLKVGQLLPGDVLLMENDHTLEIREIRAKDADFNTQLYNFKLSGNNTYFANHLIAHNKGSTCFTAGTQVQMADRSVKAIEDVLIGDLLAGQEGTTNEVIAFDHPLLGSRKLYAFNDGDYFVTAEHPFFTTDGWKAIDPESTVRENPSLRVGVLKEGNYLMLANGTTEKITRIKCIEADPSTQLYNFILKENHTYYANSYLVHNKGGGGGTDPNPVVPTFTSTGLSYKDGWLTASWYGASYASGYELEFYDPKGQKIGQTQSLGLTTTSGKTQISLNFNGGSYTAKLRSVRGDKKSNWATTLIAKTPDPEQVKLDYTPDTDQVSISWKETGSARFSVNLYPVADPTQGHTEVVGQSPYLQKGADLDPTGMYQVKVTAIPLPGISAVPSQTIAGSGALTKLNPVESAALKADKNHLEVSWQDAQAGVDQYLVKVMVESTPADNATVMAGSNSVNLDTSAYPAGAVEVSIVPVSKPGFVSGNPVAASGVTKLSQPASADISLYKTDGKIAASWGAVEAATSYSLILKDENGNTAFENNNIEANAQRLDIGVAELTGDGTTFFMWITASGSANYLNSSPKQSDQSVTRLAAPSSLKTSIQGDNLVSSWASVTGAAQYLVKVLDTDNADNPVASKTIDAPSTGGKPGYTFTPQDFSNILNGVYRIAVQALGAKTVIDSGITYGAAIAIPPVVVPLPDLTFADGHICANWKSNDSRVTQYILQLFNAAGESLGSPVETDKTSAQFLVSQPADNTVYTVKIKVKIGQFESAWSSGTNITIFMVDTPTQLQTGTDGVSIIAAWKAVNGIDSYSVSILNAGGEKIIPDVVVGTTQALISNDLISSGSEYNIEIRAKKSQSFSPASTSNGLSIVQPETAVFYMPQAFSDDEGTYYLGNGQTLNWGNNYRNMQPVAVEDIQEATVVALTGGGASPIPWFPFAFGLKNLQRKDGYQSGDLVTFDGFDAGLNKMLVQSTDGANGPHSWSLSGGQAVNNLHQVFRLQKWIGNDGGGNAQFGSGPINAGDTIMLLVLGHDSANTSMDSGPEAVVWKLEINPVERALLLPAVENIVIAFESPDSLNSSWNKSSLTVSYLAELWNTEGDKNPLVAKKVSDASELNPSPHTIFDLSPYLQSEASINYQVKITAENPNGFVSAVSSSNPVRQFAKAILNSVVYEPPMVTGSWDPVSGASGYSLQVSQNGSPVVTLVTHKLSDSLNVSALAPGNYDFSVQATGEPGTIPGSWSDPIVFTIPELTPNEFAKQKHDAGFTNLQTAAALHQQYPLITATEFAIAMAFAGYKKDETTLALKQEFPALSPEAFAEAMLAAFPADDPEAFAQRYFAAGVPVLSTSADLVRNFPDIDPTTFASALAKAGYGKTDVTQGLKQQFPTLSPAEFADIMVSAFPTITPEEFAGSLFQSGALPEDAASKLTKNFPYLEPETLAMAMVTGGYSQRDVTLGLKQVYPNLTPQQFAQVMKTAFP</sequence>
<proteinExistence type="predicted"/>
<evidence type="ECO:0000259" key="1">
    <source>
        <dbReference type="PROSITE" id="PS50853"/>
    </source>
</evidence>
<dbReference type="Proteomes" id="UP001595818">
    <property type="component" value="Unassembled WGS sequence"/>
</dbReference>
<dbReference type="InterPro" id="IPR003961">
    <property type="entry name" value="FN3_dom"/>
</dbReference>
<dbReference type="Gene3D" id="2.170.16.10">
    <property type="entry name" value="Hedgehog/Intein (Hint) domain"/>
    <property type="match status" value="2"/>
</dbReference>
<comment type="caution">
    <text evidence="2">The sequence shown here is derived from an EMBL/GenBank/DDBJ whole genome shotgun (WGS) entry which is preliminary data.</text>
</comment>
<accession>A0ABV9T0B3</accession>
<dbReference type="SUPFAM" id="SSF51294">
    <property type="entry name" value="Hedgehog/intein (Hint) domain"/>
    <property type="match status" value="2"/>
</dbReference>
<evidence type="ECO:0000313" key="3">
    <source>
        <dbReference type="Proteomes" id="UP001595818"/>
    </source>
</evidence>